<protein>
    <recommendedName>
        <fullName evidence="5">Type VII secretion protein EssB</fullName>
    </recommendedName>
</protein>
<proteinExistence type="inferred from homology"/>
<evidence type="ECO:0000256" key="1">
    <source>
        <dbReference type="ARBA" id="ARBA00010163"/>
    </source>
</evidence>
<gene>
    <name evidence="3" type="ORF">X560_1095</name>
</gene>
<evidence type="ECO:0000313" key="4">
    <source>
        <dbReference type="Proteomes" id="UP000052258"/>
    </source>
</evidence>
<dbReference type="EMBL" id="AZHO01000011">
    <property type="protein sequence ID" value="KMT60169.1"/>
    <property type="molecule type" value="Genomic_DNA"/>
</dbReference>
<reference evidence="3 4" key="1">
    <citation type="journal article" date="2015" name="Genome Biol. Evol.">
        <title>Comparative Genomics of Listeria Sensu Lato: Genus-Wide Differences in Evolutionary Dynamics and the Progressive Gain of Complex, Potentially Pathogenicity-Related Traits through Lateral Gene Transfer.</title>
        <authorList>
            <person name="Chiara M."/>
            <person name="Caruso M."/>
            <person name="D'Erchia A.M."/>
            <person name="Manzari C."/>
            <person name="Fraccalvieri R."/>
            <person name="Goffredo E."/>
            <person name="Latorre L."/>
            <person name="Miccolupo A."/>
            <person name="Padalino I."/>
            <person name="Santagada G."/>
            <person name="Chiocco D."/>
            <person name="Pesole G."/>
            <person name="Horner D.S."/>
            <person name="Parisi A."/>
        </authorList>
    </citation>
    <scope>NUCLEOTIDE SEQUENCE [LARGE SCALE GENOMIC DNA]</scope>
    <source>
        <strain evidence="3 4">1991</strain>
    </source>
</reference>
<dbReference type="AlphaFoldDB" id="A0A0J8GGP4"/>
<keyword evidence="2" id="KW-0812">Transmembrane</keyword>
<feature type="transmembrane region" description="Helical" evidence="2">
    <location>
        <begin position="221"/>
        <end position="241"/>
    </location>
</feature>
<keyword evidence="4" id="KW-1185">Reference proteome</keyword>
<evidence type="ECO:0008006" key="5">
    <source>
        <dbReference type="Google" id="ProtNLM"/>
    </source>
</evidence>
<comment type="similarity">
    <text evidence="1">Belongs to the EssB family.</text>
</comment>
<dbReference type="Proteomes" id="UP000052258">
    <property type="component" value="Unassembled WGS sequence"/>
</dbReference>
<dbReference type="PATRIC" id="fig|1430899.3.peg.1130"/>
<keyword evidence="2" id="KW-0472">Membrane</keyword>
<accession>A0A0J8GGP4</accession>
<dbReference type="NCBIfam" id="TIGR03926">
    <property type="entry name" value="T7_EssB"/>
    <property type="match status" value="1"/>
</dbReference>
<dbReference type="Pfam" id="PF10140">
    <property type="entry name" value="YukC"/>
    <property type="match status" value="1"/>
</dbReference>
<organism evidence="3 4">
    <name type="scientific">Listeria fleischmannii 1991</name>
    <dbReference type="NCBI Taxonomy" id="1430899"/>
    <lineage>
        <taxon>Bacteria</taxon>
        <taxon>Bacillati</taxon>
        <taxon>Bacillota</taxon>
        <taxon>Bacilli</taxon>
        <taxon>Bacillales</taxon>
        <taxon>Listeriaceae</taxon>
        <taxon>Listeria</taxon>
    </lineage>
</organism>
<dbReference type="InterPro" id="IPR018778">
    <property type="entry name" value="T7SS_EssB"/>
</dbReference>
<evidence type="ECO:0000313" key="3">
    <source>
        <dbReference type="EMBL" id="KMT60169.1"/>
    </source>
</evidence>
<dbReference type="Gene3D" id="1.10.510.10">
    <property type="entry name" value="Transferase(Phosphotransferase) domain 1"/>
    <property type="match status" value="1"/>
</dbReference>
<comment type="caution">
    <text evidence="3">The sequence shown here is derived from an EMBL/GenBank/DDBJ whole genome shotgun (WGS) entry which is preliminary data.</text>
</comment>
<dbReference type="InterPro" id="IPR042565">
    <property type="entry name" value="T7SS_EssB_C"/>
</dbReference>
<sequence>MMKNKIEIDGVSYEYNYEDTMWSVSFAESRTRIKDDAELDILAKPSAYFVPVEIQHENEHYTFDYKIAKETYSFDEVKKMARKERLRALHNISNLEALIGTRFTFFLHPSNIIFDENLMPKIVHRGLKGILEPYDLTSEHFFKQYQSFIVAMFSTKYSFDNLYSGSIINARGTALLKMVVDAKTTEELAEILAEAFSKEKESSEKKMALVPKKTFRTYKGLAIGFIIAAVLLAVPLGYLAFMKMPYQNELLTANEDFLKTDYSKVITDLENTNPVKLPQASKYILAYSYLQGEKLDDKKKDNIMKNLSLKSDEQTLLYWVYNGRGEFDESLDSAQRLQDDVLITYALAKQLEEVKGNKKLSGDESVKKQAEIEAELKKYMDKIEGSDEGAQADE</sequence>
<name>A0A0J8GGP4_9LIST</name>
<evidence type="ECO:0000256" key="2">
    <source>
        <dbReference type="SAM" id="Phobius"/>
    </source>
</evidence>
<keyword evidence="2" id="KW-1133">Transmembrane helix</keyword>
<dbReference type="Gene3D" id="1.25.40.680">
    <property type="entry name" value="Type VII secretion system EssB, C-terminal-like domain"/>
    <property type="match status" value="1"/>
</dbReference>